<dbReference type="EMBL" id="JBFOLJ010000019">
    <property type="protein sequence ID" value="KAL2463916.1"/>
    <property type="molecule type" value="Genomic_DNA"/>
</dbReference>
<dbReference type="Proteomes" id="UP001604277">
    <property type="component" value="Unassembled WGS sequence"/>
</dbReference>
<gene>
    <name evidence="2" type="ORF">Fot_53572</name>
</gene>
<comment type="caution">
    <text evidence="2">The sequence shown here is derived from an EMBL/GenBank/DDBJ whole genome shotgun (WGS) entry which is preliminary data.</text>
</comment>
<reference evidence="3" key="1">
    <citation type="submission" date="2024-07" db="EMBL/GenBank/DDBJ databases">
        <title>Two chromosome-level genome assemblies of Korean endemic species Abeliophyllum distichum and Forsythia ovata (Oleaceae).</title>
        <authorList>
            <person name="Jang H."/>
        </authorList>
    </citation>
    <scope>NUCLEOTIDE SEQUENCE [LARGE SCALE GENOMIC DNA]</scope>
</reference>
<evidence type="ECO:0000256" key="1">
    <source>
        <dbReference type="SAM" id="MobiDB-lite"/>
    </source>
</evidence>
<feature type="region of interest" description="Disordered" evidence="1">
    <location>
        <begin position="30"/>
        <end position="83"/>
    </location>
</feature>
<evidence type="ECO:0000313" key="3">
    <source>
        <dbReference type="Proteomes" id="UP001604277"/>
    </source>
</evidence>
<evidence type="ECO:0000313" key="2">
    <source>
        <dbReference type="EMBL" id="KAL2463916.1"/>
    </source>
</evidence>
<keyword evidence="3" id="KW-1185">Reference proteome</keyword>
<protein>
    <submittedName>
        <fullName evidence="2">Uncharacterized protein</fullName>
    </submittedName>
</protein>
<organism evidence="2 3">
    <name type="scientific">Forsythia ovata</name>
    <dbReference type="NCBI Taxonomy" id="205694"/>
    <lineage>
        <taxon>Eukaryota</taxon>
        <taxon>Viridiplantae</taxon>
        <taxon>Streptophyta</taxon>
        <taxon>Embryophyta</taxon>
        <taxon>Tracheophyta</taxon>
        <taxon>Spermatophyta</taxon>
        <taxon>Magnoliopsida</taxon>
        <taxon>eudicotyledons</taxon>
        <taxon>Gunneridae</taxon>
        <taxon>Pentapetalae</taxon>
        <taxon>asterids</taxon>
        <taxon>lamiids</taxon>
        <taxon>Lamiales</taxon>
        <taxon>Oleaceae</taxon>
        <taxon>Forsythieae</taxon>
        <taxon>Forsythia</taxon>
    </lineage>
</organism>
<sequence>MCQVRRPHLFLPSVEPIRQPFLYLNLLPRRQPSQSAHQHQRGHHPHSGATTPKNGPRFPTLPLYRPFQDNPLPRQSIKSRKLSNPYRVSSTIEVIIYILQILSDYVDEIPPGPSPLGMGTLHITRGTSE</sequence>
<name>A0ABD1PMW4_9LAMI</name>
<dbReference type="AlphaFoldDB" id="A0ABD1PMW4"/>
<accession>A0ABD1PMW4</accession>
<proteinExistence type="predicted"/>